<protein>
    <submittedName>
        <fullName evidence="2">YhcN/YlaJ family sporulation lipoprotein</fullName>
    </submittedName>
</protein>
<dbReference type="Proteomes" id="UP000234366">
    <property type="component" value="Chromosome"/>
</dbReference>
<dbReference type="Pfam" id="PF09580">
    <property type="entry name" value="Spore_YhcN_YlaJ"/>
    <property type="match status" value="1"/>
</dbReference>
<keyword evidence="3" id="KW-1185">Reference proteome</keyword>
<dbReference type="RefSeq" id="WP_060962866.1">
    <property type="nucleotide sequence ID" value="NZ_CP025001.1"/>
</dbReference>
<feature type="region of interest" description="Disordered" evidence="1">
    <location>
        <begin position="27"/>
        <end position="55"/>
    </location>
</feature>
<evidence type="ECO:0000313" key="2">
    <source>
        <dbReference type="EMBL" id="AUJ77842.1"/>
    </source>
</evidence>
<dbReference type="PROSITE" id="PS51257">
    <property type="entry name" value="PROKAR_LIPOPROTEIN"/>
    <property type="match status" value="1"/>
</dbReference>
<dbReference type="NCBIfam" id="TIGR02898">
    <property type="entry name" value="spore_YhcN_YlaJ"/>
    <property type="match status" value="1"/>
</dbReference>
<evidence type="ECO:0000313" key="3">
    <source>
        <dbReference type="Proteomes" id="UP000234366"/>
    </source>
</evidence>
<sequence length="208" mass="22594">MRILFIIIQALFILTGCTAVQDGRGRSNIQNESTDQGGAKPIHVSDTAPETAANPGRTDIAKHLVEVTEKIPGITDATAVVLGRYSVVGIDVDDNLERSKVESIKYTVAQALKNDPYGANAVVVADPDTVSRLRGMGSDIKAGRPVSGILDELAAIVGRVMPEVPNDVTDNEKESPTKSNDDQLNQREQNKLQKEQNDQSDHHMNNRR</sequence>
<feature type="region of interest" description="Disordered" evidence="1">
    <location>
        <begin position="164"/>
        <end position="208"/>
    </location>
</feature>
<name>A0AAI8HPL8_9BACI</name>
<feature type="compositionally biased region" description="Basic and acidic residues" evidence="1">
    <location>
        <begin position="170"/>
        <end position="208"/>
    </location>
</feature>
<reference evidence="2 3" key="1">
    <citation type="submission" date="2017-11" db="EMBL/GenBank/DDBJ databases">
        <title>Genome sequence and genome mining of multiple bioactive secondary metabolites from a deep sea-derived Bacillus siamensis SCSIO 05746.</title>
        <authorList>
            <person name="Pan H.-Q."/>
            <person name="Ju J.-H."/>
        </authorList>
    </citation>
    <scope>NUCLEOTIDE SEQUENCE [LARGE SCALE GENOMIC DNA]</scope>
    <source>
        <strain evidence="2 3">SCSIO 05746</strain>
    </source>
</reference>
<organism evidence="2 3">
    <name type="scientific">Bacillus siamensis</name>
    <dbReference type="NCBI Taxonomy" id="659243"/>
    <lineage>
        <taxon>Bacteria</taxon>
        <taxon>Bacillati</taxon>
        <taxon>Bacillota</taxon>
        <taxon>Bacilli</taxon>
        <taxon>Bacillales</taxon>
        <taxon>Bacillaceae</taxon>
        <taxon>Bacillus</taxon>
        <taxon>Bacillus amyloliquefaciens group</taxon>
    </lineage>
</organism>
<accession>A0AAI8HPL8</accession>
<dbReference type="EMBL" id="CP025001">
    <property type="protein sequence ID" value="AUJ77842.1"/>
    <property type="molecule type" value="Genomic_DNA"/>
</dbReference>
<gene>
    <name evidence="2" type="ORF">CWD84_13905</name>
</gene>
<dbReference type="KEGG" id="bsia:CWD84_13905"/>
<keyword evidence="2" id="KW-0449">Lipoprotein</keyword>
<dbReference type="GO" id="GO:0030435">
    <property type="term" value="P:sporulation resulting in formation of a cellular spore"/>
    <property type="evidence" value="ECO:0007669"/>
    <property type="project" value="InterPro"/>
</dbReference>
<dbReference type="InterPro" id="IPR014247">
    <property type="entry name" value="Spore_lipoprot_YhcN/YlaJ"/>
</dbReference>
<evidence type="ECO:0000256" key="1">
    <source>
        <dbReference type="SAM" id="MobiDB-lite"/>
    </source>
</evidence>
<dbReference type="InterPro" id="IPR019076">
    <property type="entry name" value="Spore_lipoprot_YhcN/YlaJ-like"/>
</dbReference>
<dbReference type="AlphaFoldDB" id="A0AAI8HPL8"/>
<proteinExistence type="predicted"/>
<feature type="compositionally biased region" description="Polar residues" evidence="1">
    <location>
        <begin position="27"/>
        <end position="36"/>
    </location>
</feature>